<dbReference type="HAMAP" id="MF_01302_B">
    <property type="entry name" value="Ribosomal_uS8_B"/>
    <property type="match status" value="1"/>
</dbReference>
<protein>
    <submittedName>
        <fullName evidence="6">SSU ribosomal protein S8p (S15Ae)</fullName>
    </submittedName>
</protein>
<keyword evidence="2" id="KW-0699">rRNA-binding</keyword>
<keyword evidence="4 6" id="KW-0689">Ribosomal protein</keyword>
<reference evidence="6" key="1">
    <citation type="submission" date="2018-06" db="EMBL/GenBank/DDBJ databases">
        <authorList>
            <person name="Zhirakovskaya E."/>
        </authorList>
    </citation>
    <scope>NUCLEOTIDE SEQUENCE</scope>
</reference>
<dbReference type="PANTHER" id="PTHR11758">
    <property type="entry name" value="40S RIBOSOMAL PROTEIN S15A"/>
    <property type="match status" value="1"/>
</dbReference>
<evidence type="ECO:0000313" key="6">
    <source>
        <dbReference type="EMBL" id="VAX29277.1"/>
    </source>
</evidence>
<evidence type="ECO:0000256" key="2">
    <source>
        <dbReference type="ARBA" id="ARBA00022730"/>
    </source>
</evidence>
<dbReference type="InterPro" id="IPR000630">
    <property type="entry name" value="Ribosomal_uS8"/>
</dbReference>
<evidence type="ECO:0000256" key="5">
    <source>
        <dbReference type="ARBA" id="ARBA00023274"/>
    </source>
</evidence>
<dbReference type="Gene3D" id="3.30.1490.10">
    <property type="match status" value="1"/>
</dbReference>
<proteinExistence type="inferred from homology"/>
<organism evidence="6">
    <name type="scientific">hydrothermal vent metagenome</name>
    <dbReference type="NCBI Taxonomy" id="652676"/>
    <lineage>
        <taxon>unclassified sequences</taxon>
        <taxon>metagenomes</taxon>
        <taxon>ecological metagenomes</taxon>
    </lineage>
</organism>
<keyword evidence="3" id="KW-0694">RNA-binding</keyword>
<accession>A0A3B1DKU2</accession>
<dbReference type="InterPro" id="IPR035987">
    <property type="entry name" value="Ribosomal_uS8_sf"/>
</dbReference>
<evidence type="ECO:0000256" key="1">
    <source>
        <dbReference type="ARBA" id="ARBA00006471"/>
    </source>
</evidence>
<name>A0A3B1DKU2_9ZZZZ</name>
<gene>
    <name evidence="6" type="ORF">MNBD_NITROSPINAE05-1401</name>
</gene>
<dbReference type="GO" id="GO:0005840">
    <property type="term" value="C:ribosome"/>
    <property type="evidence" value="ECO:0007669"/>
    <property type="project" value="UniProtKB-KW"/>
</dbReference>
<dbReference type="FunFam" id="3.30.1490.10:FF:000001">
    <property type="entry name" value="30S ribosomal protein S8"/>
    <property type="match status" value="1"/>
</dbReference>
<dbReference type="NCBIfam" id="NF001109">
    <property type="entry name" value="PRK00136.1"/>
    <property type="match status" value="1"/>
</dbReference>
<dbReference type="GO" id="GO:1990904">
    <property type="term" value="C:ribonucleoprotein complex"/>
    <property type="evidence" value="ECO:0007669"/>
    <property type="project" value="UniProtKB-KW"/>
</dbReference>
<evidence type="ECO:0000256" key="3">
    <source>
        <dbReference type="ARBA" id="ARBA00022884"/>
    </source>
</evidence>
<dbReference type="GO" id="GO:0005737">
    <property type="term" value="C:cytoplasm"/>
    <property type="evidence" value="ECO:0007669"/>
    <property type="project" value="UniProtKB-ARBA"/>
</dbReference>
<dbReference type="SUPFAM" id="SSF56047">
    <property type="entry name" value="Ribosomal protein S8"/>
    <property type="match status" value="1"/>
</dbReference>
<dbReference type="Gene3D" id="3.30.1370.30">
    <property type="match status" value="1"/>
</dbReference>
<dbReference type="EMBL" id="UOGG01000080">
    <property type="protein sequence ID" value="VAX29277.1"/>
    <property type="molecule type" value="Genomic_DNA"/>
</dbReference>
<dbReference type="GO" id="GO:0006412">
    <property type="term" value="P:translation"/>
    <property type="evidence" value="ECO:0007669"/>
    <property type="project" value="InterPro"/>
</dbReference>
<evidence type="ECO:0000256" key="4">
    <source>
        <dbReference type="ARBA" id="ARBA00022980"/>
    </source>
</evidence>
<dbReference type="GO" id="GO:0003735">
    <property type="term" value="F:structural constituent of ribosome"/>
    <property type="evidence" value="ECO:0007669"/>
    <property type="project" value="InterPro"/>
</dbReference>
<sequence>MSMTDPIADLFTRIRNGLMVGHSKIDIPSSRMKIRIVEILKAEGYILSFRNYEDSKQGILRVYLKYHNDDPVITGIKRISKPGRRSYVGREKIPNVLNGLGTAIISTSAGVVTDRECKEKGIGGEVLGYVW</sequence>
<dbReference type="AlphaFoldDB" id="A0A3B1DKU2"/>
<keyword evidence="5" id="KW-0687">Ribonucleoprotein</keyword>
<dbReference type="GO" id="GO:0019843">
    <property type="term" value="F:rRNA binding"/>
    <property type="evidence" value="ECO:0007669"/>
    <property type="project" value="UniProtKB-KW"/>
</dbReference>
<dbReference type="FunFam" id="3.30.1370.30:FF:000002">
    <property type="entry name" value="30S ribosomal protein S8"/>
    <property type="match status" value="1"/>
</dbReference>
<comment type="similarity">
    <text evidence="1">Belongs to the universal ribosomal protein uS8 family.</text>
</comment>
<dbReference type="Pfam" id="PF00410">
    <property type="entry name" value="Ribosomal_S8"/>
    <property type="match status" value="1"/>
</dbReference>